<keyword evidence="5" id="KW-0680">Restriction system</keyword>
<dbReference type="EC" id="2.1.1.72" evidence="1"/>
<keyword evidence="13" id="KW-0378">Hydrolase</keyword>
<dbReference type="PROSITE" id="PS00092">
    <property type="entry name" value="N6_MTASE"/>
    <property type="match status" value="1"/>
</dbReference>
<accession>A0A0Q4B8Q2</accession>
<dbReference type="Pfam" id="PF25120">
    <property type="entry name" value="DUF7814"/>
    <property type="match status" value="1"/>
</dbReference>
<keyword evidence="2" id="KW-0489">Methyltransferase</keyword>
<dbReference type="STRING" id="1702214.AL399_03400"/>
<dbReference type="Pfam" id="PF07669">
    <property type="entry name" value="Eco57I"/>
    <property type="match status" value="1"/>
</dbReference>
<keyword evidence="14" id="KW-1185">Reference proteome</keyword>
<name>A0A0Q4B8Q2_9BACT</name>
<evidence type="ECO:0000256" key="3">
    <source>
        <dbReference type="ARBA" id="ARBA00022679"/>
    </source>
</evidence>
<dbReference type="InterPro" id="IPR050953">
    <property type="entry name" value="N4_N6_ade-DNA_methylase"/>
</dbReference>
<evidence type="ECO:0000259" key="9">
    <source>
        <dbReference type="Pfam" id="PF07669"/>
    </source>
</evidence>
<dbReference type="InterPro" id="IPR055573">
    <property type="entry name" value="DUF7149"/>
</dbReference>
<evidence type="ECO:0000256" key="6">
    <source>
        <dbReference type="ARBA" id="ARBA00023125"/>
    </source>
</evidence>
<dbReference type="Pfam" id="PF12950">
    <property type="entry name" value="TaqI_C"/>
    <property type="match status" value="1"/>
</dbReference>
<feature type="domain" description="TaqI-like C-terminal specificity" evidence="10">
    <location>
        <begin position="1053"/>
        <end position="1205"/>
    </location>
</feature>
<feature type="coiled-coil region" evidence="8">
    <location>
        <begin position="782"/>
        <end position="809"/>
    </location>
</feature>
<evidence type="ECO:0000256" key="2">
    <source>
        <dbReference type="ARBA" id="ARBA00022603"/>
    </source>
</evidence>
<evidence type="ECO:0000259" key="12">
    <source>
        <dbReference type="Pfam" id="PF25120"/>
    </source>
</evidence>
<reference evidence="13" key="1">
    <citation type="submission" date="2015-08" db="EMBL/GenBank/DDBJ databases">
        <title>Candidatus Bacteriodes Periocalifornicus.</title>
        <authorList>
            <person name="McLean J.S."/>
            <person name="Kelley S."/>
        </authorList>
    </citation>
    <scope>NUCLEOTIDE SEQUENCE [LARGE SCALE GENOMIC DNA]</scope>
    <source>
        <strain evidence="13">12B</strain>
    </source>
</reference>
<dbReference type="InterPro" id="IPR025931">
    <property type="entry name" value="TaqI_C"/>
</dbReference>
<dbReference type="PANTHER" id="PTHR33841">
    <property type="entry name" value="DNA METHYLTRANSFERASE YEEA-RELATED"/>
    <property type="match status" value="1"/>
</dbReference>
<keyword evidence="13" id="KW-0540">Nuclease</keyword>
<dbReference type="PATRIC" id="fig|1702214.3.peg.1193"/>
<evidence type="ECO:0000256" key="8">
    <source>
        <dbReference type="SAM" id="Coils"/>
    </source>
</evidence>
<dbReference type="InterPro" id="IPR002052">
    <property type="entry name" value="DNA_methylase_N6_adenine_CS"/>
</dbReference>
<protein>
    <recommendedName>
        <fullName evidence="1">site-specific DNA-methyltransferase (adenine-specific)</fullName>
        <ecNumber evidence="1">2.1.1.72</ecNumber>
    </recommendedName>
</protein>
<dbReference type="PRINTS" id="PR00507">
    <property type="entry name" value="N12N6MTFRASE"/>
</dbReference>
<dbReference type="EMBL" id="LIIK01000011">
    <property type="protein sequence ID" value="KQM09140.1"/>
    <property type="molecule type" value="Genomic_DNA"/>
</dbReference>
<keyword evidence="8" id="KW-0175">Coiled coil</keyword>
<evidence type="ECO:0000256" key="5">
    <source>
        <dbReference type="ARBA" id="ARBA00022747"/>
    </source>
</evidence>
<keyword evidence="3" id="KW-0808">Transferase</keyword>
<keyword evidence="6" id="KW-0238">DNA-binding</keyword>
<evidence type="ECO:0000256" key="1">
    <source>
        <dbReference type="ARBA" id="ARBA00011900"/>
    </source>
</evidence>
<proteinExistence type="predicted"/>
<comment type="catalytic activity">
    <reaction evidence="7">
        <text>a 2'-deoxyadenosine in DNA + S-adenosyl-L-methionine = an N(6)-methyl-2'-deoxyadenosine in DNA + S-adenosyl-L-homocysteine + H(+)</text>
        <dbReference type="Rhea" id="RHEA:15197"/>
        <dbReference type="Rhea" id="RHEA-COMP:12418"/>
        <dbReference type="Rhea" id="RHEA-COMP:12419"/>
        <dbReference type="ChEBI" id="CHEBI:15378"/>
        <dbReference type="ChEBI" id="CHEBI:57856"/>
        <dbReference type="ChEBI" id="CHEBI:59789"/>
        <dbReference type="ChEBI" id="CHEBI:90615"/>
        <dbReference type="ChEBI" id="CHEBI:90616"/>
        <dbReference type="EC" id="2.1.1.72"/>
    </reaction>
</comment>
<dbReference type="InterPro" id="IPR056716">
    <property type="entry name" value="DUF7814"/>
</dbReference>
<dbReference type="GO" id="GO:0009307">
    <property type="term" value="P:DNA restriction-modification system"/>
    <property type="evidence" value="ECO:0007669"/>
    <property type="project" value="UniProtKB-KW"/>
</dbReference>
<dbReference type="PANTHER" id="PTHR33841:SF1">
    <property type="entry name" value="DNA METHYLTRANSFERASE A"/>
    <property type="match status" value="1"/>
</dbReference>
<comment type="caution">
    <text evidence="13">The sequence shown here is derived from an EMBL/GenBank/DDBJ whole genome shotgun (WGS) entry which is preliminary data.</text>
</comment>
<dbReference type="GO" id="GO:0003677">
    <property type="term" value="F:DNA binding"/>
    <property type="evidence" value="ECO:0007669"/>
    <property type="project" value="UniProtKB-KW"/>
</dbReference>
<evidence type="ECO:0000259" key="11">
    <source>
        <dbReference type="Pfam" id="PF23653"/>
    </source>
</evidence>
<dbReference type="GO" id="GO:0009007">
    <property type="term" value="F:site-specific DNA-methyltransferase (adenine-specific) activity"/>
    <property type="evidence" value="ECO:0007669"/>
    <property type="project" value="UniProtKB-EC"/>
</dbReference>
<feature type="coiled-coil region" evidence="8">
    <location>
        <begin position="706"/>
        <end position="752"/>
    </location>
</feature>
<evidence type="ECO:0000256" key="7">
    <source>
        <dbReference type="ARBA" id="ARBA00047942"/>
    </source>
</evidence>
<dbReference type="InterPro" id="IPR029063">
    <property type="entry name" value="SAM-dependent_MTases_sf"/>
</dbReference>
<feature type="domain" description="DUF7149" evidence="11">
    <location>
        <begin position="5"/>
        <end position="241"/>
    </location>
</feature>
<feature type="domain" description="Type II methyltransferase M.TaqI-like" evidence="9">
    <location>
        <begin position="639"/>
        <end position="929"/>
    </location>
</feature>
<evidence type="ECO:0000259" key="10">
    <source>
        <dbReference type="Pfam" id="PF12950"/>
    </source>
</evidence>
<sequence>MGQLSPRQALSSSYRQAAVGDGDLHRFTQALRGLLECANEGQREEELKMHLRDFLRDTFYSPYRIGVADGDIDLAVRLGKGRNARIGLIVEVKSLANRDEMPTPGILNRKALHELLLYYLRERVANGNTDLKYLVVTNALEFFIFDAQEFERKFYTNRELVEEFEAFSAKRKVDSKTEFFYREIAHPCIGATEAELDYTYVNLRDYQGDLTSASPASQARLRDLYRLLSPTHLLKLAYHRDSNTLDQEFYHELLHIIGIEERKDSDRTVIVRKAPAKRNSGSLLENTICRLVEGDCLRNLDDTEVYGNSPDEQLFNIALELCITWIDRILFLKLLEAQLLRYHGGEADYRFLTSTRIRNFGELNSLFFSVLALKLEQREGTFAQSFARIPYLNSSLFEITDLERWTLKINSLSQSAELPVLLRSVLRGKGHHLPSENLPTLHYLFAFLDSYNFANDGSLPTESQGKTLISASVLGLIFEKINGHRDGAVFTPGYITMFMCREAIGATVVQAFNKHYGWQCGTLTDLYNRLGEGTDSAARIEEANAIINSLHICDPAVGSGHFLVSALNELVRIKFDLGVLADSNGRRISPFSCTLSIENDELVVLDGNGNPFAYNPANPESQRLQETLFCEKRRIIEGCLFGVDINPNAVKICRLRLWIELLKNAYYTRESGYSQLETLPNIDINIKQGNSLLHRIALGSSLQRILREARIDLERYRDAVAKYKHATSKDEKEDLRKLIREIKGQLRSEIDRHDPRLAQLSKKRTELEQLSTQLFPPTKREQKTHERQIAKLQKEIGKIEAELRELREGLAYRAAMEWRIEYPELLDGEGNFTGFDLVLGNPPYIHLQSLPPRPKEALQHQGYTTHDGNGDIYCLFYELGWQLLKEGGYLCYITSNKWMRAAYGQALRKFLYSKTNPLLLVDFAGAKIFGSATVDTNILLFCKGEYRGQTRSAIYSKAELPSNGDLSEWMATHSVACSFTEAPWVVLDPIAQRIKAKVEAVGVPLRDWDIQINYGIKTGYNEAFVITTAKRDEILANCRDEAERARTGELIRPVLRGRDVGRYQAKWAGLWLVYISWHFPLPEKEWTVVDALGREAHRPDLLQAAEGAFAAQYPALYAYLQQHEEGLRARNKEEVGRRYEWYALQRYGAEYTGGFRRPKMIWKRVGSILRFCYDERGMLSLDSTCIAVGNHLKYLCCLLNSKMGRYLLQSTPTTGTGDLLVSVQAVEPLLIPPPRDDSFDELFNRLAGVCSDVACRVADENEAPRQLEAACYALYGLDAEEIAYIEAYIGGA</sequence>
<dbReference type="REBASE" id="134902">
    <property type="entry name" value="Bpe128ORF3400P"/>
</dbReference>
<dbReference type="Proteomes" id="UP000054172">
    <property type="component" value="Unassembled WGS sequence"/>
</dbReference>
<dbReference type="GO" id="GO:0032259">
    <property type="term" value="P:methylation"/>
    <property type="evidence" value="ECO:0007669"/>
    <property type="project" value="UniProtKB-KW"/>
</dbReference>
<feature type="domain" description="DUF7814" evidence="12">
    <location>
        <begin position="242"/>
        <end position="469"/>
    </location>
</feature>
<dbReference type="GO" id="GO:0004519">
    <property type="term" value="F:endonuclease activity"/>
    <property type="evidence" value="ECO:0007669"/>
    <property type="project" value="UniProtKB-KW"/>
</dbReference>
<evidence type="ECO:0000313" key="14">
    <source>
        <dbReference type="Proteomes" id="UP000054172"/>
    </source>
</evidence>
<dbReference type="Gene3D" id="3.40.50.150">
    <property type="entry name" value="Vaccinia Virus protein VP39"/>
    <property type="match status" value="1"/>
</dbReference>
<keyword evidence="4" id="KW-0949">S-adenosyl-L-methionine</keyword>
<evidence type="ECO:0000313" key="13">
    <source>
        <dbReference type="EMBL" id="KQM09140.1"/>
    </source>
</evidence>
<evidence type="ECO:0000256" key="4">
    <source>
        <dbReference type="ARBA" id="ARBA00022691"/>
    </source>
</evidence>
<dbReference type="SUPFAM" id="SSF53335">
    <property type="entry name" value="S-adenosyl-L-methionine-dependent methyltransferases"/>
    <property type="match status" value="1"/>
</dbReference>
<organism evidence="13 14">
    <name type="scientific">Candidatus [Bacteroides] periocalifornicus</name>
    <dbReference type="NCBI Taxonomy" id="1702214"/>
    <lineage>
        <taxon>Bacteria</taxon>
        <taxon>Pseudomonadati</taxon>
        <taxon>Bacteroidota</taxon>
    </lineage>
</organism>
<keyword evidence="13" id="KW-0255">Endonuclease</keyword>
<dbReference type="Pfam" id="PF23653">
    <property type="entry name" value="DUF7149"/>
    <property type="match status" value="1"/>
</dbReference>
<gene>
    <name evidence="13" type="ORF">AL399_03400</name>
</gene>
<dbReference type="InterPro" id="IPR011639">
    <property type="entry name" value="MethylTrfase_TaqI-like_dom"/>
</dbReference>